<organism evidence="1 2">
    <name type="scientific">Stieleria magnilauensis</name>
    <dbReference type="NCBI Taxonomy" id="2527963"/>
    <lineage>
        <taxon>Bacteria</taxon>
        <taxon>Pseudomonadati</taxon>
        <taxon>Planctomycetota</taxon>
        <taxon>Planctomycetia</taxon>
        <taxon>Pirellulales</taxon>
        <taxon>Pirellulaceae</taxon>
        <taxon>Stieleria</taxon>
    </lineage>
</organism>
<evidence type="ECO:0000313" key="1">
    <source>
        <dbReference type="EMBL" id="QDV82079.1"/>
    </source>
</evidence>
<name>A0ABX5XJB2_9BACT</name>
<protein>
    <recommendedName>
        <fullName evidence="3">YCII-related domain protein</fullName>
    </recommendedName>
</protein>
<keyword evidence="2" id="KW-1185">Reference proteome</keyword>
<evidence type="ECO:0008006" key="3">
    <source>
        <dbReference type="Google" id="ProtNLM"/>
    </source>
</evidence>
<dbReference type="Proteomes" id="UP000318081">
    <property type="component" value="Chromosome"/>
</dbReference>
<accession>A0ABX5XJB2</accession>
<reference evidence="1 2" key="1">
    <citation type="submission" date="2019-02" db="EMBL/GenBank/DDBJ databases">
        <title>Deep-cultivation of Planctomycetes and their phenomic and genomic characterization uncovers novel biology.</title>
        <authorList>
            <person name="Wiegand S."/>
            <person name="Jogler M."/>
            <person name="Boedeker C."/>
            <person name="Pinto D."/>
            <person name="Vollmers J."/>
            <person name="Rivas-Marin E."/>
            <person name="Kohn T."/>
            <person name="Peeters S.H."/>
            <person name="Heuer A."/>
            <person name="Rast P."/>
            <person name="Oberbeckmann S."/>
            <person name="Bunk B."/>
            <person name="Jeske O."/>
            <person name="Meyerdierks A."/>
            <person name="Storesund J.E."/>
            <person name="Kallscheuer N."/>
            <person name="Luecker S."/>
            <person name="Lage O.M."/>
            <person name="Pohl T."/>
            <person name="Merkel B.J."/>
            <person name="Hornburger P."/>
            <person name="Mueller R.-W."/>
            <person name="Bruemmer F."/>
            <person name="Labrenz M."/>
            <person name="Spormann A.M."/>
            <person name="Op den Camp H."/>
            <person name="Overmann J."/>
            <person name="Amann R."/>
            <person name="Jetten M.S.M."/>
            <person name="Mascher T."/>
            <person name="Medema M.H."/>
            <person name="Devos D.P."/>
            <person name="Kaster A.-K."/>
            <person name="Ovreas L."/>
            <person name="Rohde M."/>
            <person name="Galperin M.Y."/>
            <person name="Jogler C."/>
        </authorList>
    </citation>
    <scope>NUCLEOTIDE SEQUENCE [LARGE SCALE GENOMIC DNA]</scope>
    <source>
        <strain evidence="1 2">TBK1r</strain>
    </source>
</reference>
<evidence type="ECO:0000313" key="2">
    <source>
        <dbReference type="Proteomes" id="UP000318081"/>
    </source>
</evidence>
<gene>
    <name evidence="1" type="ORF">TBK1r_10040</name>
</gene>
<dbReference type="EMBL" id="CP036432">
    <property type="protein sequence ID" value="QDV82079.1"/>
    <property type="molecule type" value="Genomic_DNA"/>
</dbReference>
<proteinExistence type="predicted"/>
<dbReference type="RefSeq" id="WP_145207770.1">
    <property type="nucleotide sequence ID" value="NZ_CP036432.1"/>
</dbReference>
<sequence>MIGFIIIEVDDGFTIAEVPAGSTPESVATQSGGVLVEGGPYKSFAEASDVLAALPNPYESKPI</sequence>